<sequence>MSDLHLPGMRYNHPTNNDVPLLDQQQDQAAVHSMMEKDVMRLLPPTWKASKENGNSANNGLGSGFYPGADFGQASFDGFRVRPHMHPFQQQQADHLQQSQINHHHHHHHPFTTPPSTNHFSSPMFYNTNDASNNTMYYQQQQQQQQQLPPPPTQQHNQREAILTEVLKPRPMRKRRRPPHSYASLIAQAILTSQEQKMTLREIYEWVQTRYPHLYEANETGWQNTIRHNLSLNRCFRKIARSQDNGKKGTKGGYWTVDIDQLNNTSFGRQILDSGFLGSIEYWHQEQEQQQQQHLRNVLAPSMSTSSSSNSMGQLSTTKSSASSSSISSGMHPMDPGHQSVEEIDFNSLVPFYSTQQQQQQTQQGHYTTENMMDVPKSEGYFTSRLKRSYDAALSNTNDLSMASTSSKTSSVRGSTSPGSPETDHMNTPPVFQSLTQFHHQQRQQQQQQQNQQQQNQQQQQQQQLDHQQGNAKLDLDPLLNPSLMRVNNILN</sequence>
<evidence type="ECO:0000313" key="9">
    <source>
        <dbReference type="Proteomes" id="UP000078561"/>
    </source>
</evidence>
<organism evidence="8">
    <name type="scientific">Absidia glauca</name>
    <name type="common">Pin mould</name>
    <dbReference type="NCBI Taxonomy" id="4829"/>
    <lineage>
        <taxon>Eukaryota</taxon>
        <taxon>Fungi</taxon>
        <taxon>Fungi incertae sedis</taxon>
        <taxon>Mucoromycota</taxon>
        <taxon>Mucoromycotina</taxon>
        <taxon>Mucoromycetes</taxon>
        <taxon>Mucorales</taxon>
        <taxon>Cunninghamellaceae</taxon>
        <taxon>Absidia</taxon>
    </lineage>
</organism>
<dbReference type="InterPro" id="IPR036390">
    <property type="entry name" value="WH_DNA-bd_sf"/>
</dbReference>
<reference evidence="8" key="1">
    <citation type="submission" date="2016-04" db="EMBL/GenBank/DDBJ databases">
        <authorList>
            <person name="Evans L.H."/>
            <person name="Alamgir A."/>
            <person name="Owens N."/>
            <person name="Weber N.D."/>
            <person name="Virtaneva K."/>
            <person name="Barbian K."/>
            <person name="Babar A."/>
            <person name="Rosenke K."/>
        </authorList>
    </citation>
    <scope>NUCLEOTIDE SEQUENCE [LARGE SCALE GENOMIC DNA]</scope>
    <source>
        <strain evidence="8">CBS 101.48</strain>
    </source>
</reference>
<evidence type="ECO:0000313" key="8">
    <source>
        <dbReference type="EMBL" id="SAM01813.1"/>
    </source>
</evidence>
<feature type="DNA-binding region" description="Fork-head" evidence="5">
    <location>
        <begin position="177"/>
        <end position="272"/>
    </location>
</feature>
<keyword evidence="1" id="KW-0805">Transcription regulation</keyword>
<comment type="subcellular location">
    <subcellularLocation>
        <location evidence="5">Nucleus</location>
    </subcellularLocation>
</comment>
<keyword evidence="4 5" id="KW-0539">Nucleus</keyword>
<dbReference type="GO" id="GO:0000978">
    <property type="term" value="F:RNA polymerase II cis-regulatory region sequence-specific DNA binding"/>
    <property type="evidence" value="ECO:0007669"/>
    <property type="project" value="TreeGrafter"/>
</dbReference>
<dbReference type="Gene3D" id="1.10.10.10">
    <property type="entry name" value="Winged helix-like DNA-binding domain superfamily/Winged helix DNA-binding domain"/>
    <property type="match status" value="1"/>
</dbReference>
<dbReference type="EMBL" id="LT553587">
    <property type="protein sequence ID" value="SAM01813.1"/>
    <property type="molecule type" value="Genomic_DNA"/>
</dbReference>
<evidence type="ECO:0000259" key="7">
    <source>
        <dbReference type="PROSITE" id="PS50039"/>
    </source>
</evidence>
<evidence type="ECO:0000256" key="4">
    <source>
        <dbReference type="ARBA" id="ARBA00023242"/>
    </source>
</evidence>
<feature type="compositionally biased region" description="Low complexity" evidence="6">
    <location>
        <begin position="355"/>
        <end position="364"/>
    </location>
</feature>
<feature type="compositionally biased region" description="Low complexity" evidence="6">
    <location>
        <begin position="89"/>
        <end position="100"/>
    </location>
</feature>
<feature type="compositionally biased region" description="Low complexity" evidence="6">
    <location>
        <begin position="401"/>
        <end position="417"/>
    </location>
</feature>
<accession>A0A163JTH0</accession>
<feature type="compositionally biased region" description="Low complexity" evidence="6">
    <location>
        <begin position="302"/>
        <end position="329"/>
    </location>
</feature>
<dbReference type="SMART" id="SM00339">
    <property type="entry name" value="FH"/>
    <property type="match status" value="1"/>
</dbReference>
<dbReference type="PANTHER" id="PTHR46078">
    <property type="entry name" value="FORKHEAD BOX PROTEIN J2 FAMILY MEMBER"/>
    <property type="match status" value="1"/>
</dbReference>
<dbReference type="CDD" id="cd00059">
    <property type="entry name" value="FH_FOX"/>
    <property type="match status" value="1"/>
</dbReference>
<dbReference type="GO" id="GO:0000981">
    <property type="term" value="F:DNA-binding transcription factor activity, RNA polymerase II-specific"/>
    <property type="evidence" value="ECO:0007669"/>
    <property type="project" value="TreeGrafter"/>
</dbReference>
<feature type="region of interest" description="Disordered" evidence="6">
    <location>
        <begin position="300"/>
        <end position="339"/>
    </location>
</feature>
<dbReference type="AlphaFoldDB" id="A0A163JTH0"/>
<evidence type="ECO:0000256" key="6">
    <source>
        <dbReference type="SAM" id="MobiDB-lite"/>
    </source>
</evidence>
<feature type="compositionally biased region" description="Low complexity" evidence="6">
    <location>
        <begin position="437"/>
        <end position="469"/>
    </location>
</feature>
<keyword evidence="3" id="KW-0804">Transcription</keyword>
<proteinExistence type="predicted"/>
<feature type="compositionally biased region" description="Low complexity" evidence="6">
    <location>
        <begin position="114"/>
        <end position="123"/>
    </location>
</feature>
<feature type="region of interest" description="Disordered" evidence="6">
    <location>
        <begin position="138"/>
        <end position="157"/>
    </location>
</feature>
<keyword evidence="2 5" id="KW-0238">DNA-binding</keyword>
<feature type="region of interest" description="Disordered" evidence="6">
    <location>
        <begin position="354"/>
        <end position="375"/>
    </location>
</feature>
<evidence type="ECO:0000256" key="1">
    <source>
        <dbReference type="ARBA" id="ARBA00023015"/>
    </source>
</evidence>
<dbReference type="InterPro" id="IPR036388">
    <property type="entry name" value="WH-like_DNA-bd_sf"/>
</dbReference>
<keyword evidence="9" id="KW-1185">Reference proteome</keyword>
<dbReference type="PRINTS" id="PR00053">
    <property type="entry name" value="FORKHEAD"/>
</dbReference>
<evidence type="ECO:0000256" key="2">
    <source>
        <dbReference type="ARBA" id="ARBA00023125"/>
    </source>
</evidence>
<name>A0A163JTH0_ABSGL</name>
<feature type="region of interest" description="Disordered" evidence="6">
    <location>
        <begin position="1"/>
        <end position="20"/>
    </location>
</feature>
<dbReference type="OrthoDB" id="5954824at2759"/>
<evidence type="ECO:0000256" key="3">
    <source>
        <dbReference type="ARBA" id="ARBA00023163"/>
    </source>
</evidence>
<gene>
    <name evidence="8" type="primary">ABSGL_07562.1 scaffold 8890</name>
</gene>
<dbReference type="SUPFAM" id="SSF46785">
    <property type="entry name" value="Winged helix' DNA-binding domain"/>
    <property type="match status" value="1"/>
</dbReference>
<dbReference type="InterPro" id="IPR018122">
    <property type="entry name" value="TF_fork_head_CS_1"/>
</dbReference>
<dbReference type="STRING" id="4829.A0A163JTH0"/>
<dbReference type="OMA" id="MRVNNIL"/>
<dbReference type="GO" id="GO:0005634">
    <property type="term" value="C:nucleus"/>
    <property type="evidence" value="ECO:0007669"/>
    <property type="project" value="UniProtKB-SubCell"/>
</dbReference>
<protein>
    <recommendedName>
        <fullName evidence="7">Fork-head domain-containing protein</fullName>
    </recommendedName>
</protein>
<dbReference type="InParanoid" id="A0A163JTH0"/>
<dbReference type="InterPro" id="IPR045912">
    <property type="entry name" value="FOXJ2/3-like"/>
</dbReference>
<dbReference type="Proteomes" id="UP000078561">
    <property type="component" value="Unassembled WGS sequence"/>
</dbReference>
<evidence type="ECO:0000256" key="5">
    <source>
        <dbReference type="PROSITE-ProRule" id="PRU00089"/>
    </source>
</evidence>
<feature type="domain" description="Fork-head" evidence="7">
    <location>
        <begin position="177"/>
        <end position="272"/>
    </location>
</feature>
<dbReference type="PROSITE" id="PS00657">
    <property type="entry name" value="FORK_HEAD_1"/>
    <property type="match status" value="1"/>
</dbReference>
<dbReference type="PROSITE" id="PS50039">
    <property type="entry name" value="FORK_HEAD_3"/>
    <property type="match status" value="1"/>
</dbReference>
<feature type="region of interest" description="Disordered" evidence="6">
    <location>
        <begin position="401"/>
        <end position="480"/>
    </location>
</feature>
<dbReference type="PANTHER" id="PTHR46078:SF2">
    <property type="entry name" value="FORK-HEAD DOMAIN-CONTAINING PROTEIN"/>
    <property type="match status" value="1"/>
</dbReference>
<feature type="region of interest" description="Disordered" evidence="6">
    <location>
        <begin position="89"/>
        <end position="131"/>
    </location>
</feature>
<dbReference type="Pfam" id="PF00250">
    <property type="entry name" value="Forkhead"/>
    <property type="match status" value="1"/>
</dbReference>
<dbReference type="InterPro" id="IPR001766">
    <property type="entry name" value="Fork_head_dom"/>
</dbReference>